<organism evidence="6 7">
    <name type="scientific">Brenneria tiliae</name>
    <dbReference type="NCBI Taxonomy" id="2914984"/>
    <lineage>
        <taxon>Bacteria</taxon>
        <taxon>Pseudomonadati</taxon>
        <taxon>Pseudomonadota</taxon>
        <taxon>Gammaproteobacteria</taxon>
        <taxon>Enterobacterales</taxon>
        <taxon>Pectobacteriaceae</taxon>
        <taxon>Brenneria</taxon>
    </lineage>
</organism>
<dbReference type="Pfam" id="PF07690">
    <property type="entry name" value="MFS_1"/>
    <property type="match status" value="1"/>
</dbReference>
<dbReference type="InterPro" id="IPR011701">
    <property type="entry name" value="MFS"/>
</dbReference>
<reference evidence="6 7" key="1">
    <citation type="submission" date="2022-02" db="EMBL/GenBank/DDBJ databases">
        <title>Description of Brenneria tiliae sp. nov. isolated from symptomatic Tilia x moltkei and Tilia x europaea trees in the UK.</title>
        <authorList>
            <person name="Kile H."/>
        </authorList>
    </citation>
    <scope>NUCLEOTIDE SEQUENCE [LARGE SCALE GENOMIC DNA]</scope>
    <source>
        <strain evidence="6 7">MC1SB4.1</strain>
    </source>
</reference>
<proteinExistence type="predicted"/>
<feature type="transmembrane region" description="Helical" evidence="4">
    <location>
        <begin position="325"/>
        <end position="345"/>
    </location>
</feature>
<evidence type="ECO:0000313" key="7">
    <source>
        <dbReference type="Proteomes" id="UP001203069"/>
    </source>
</evidence>
<feature type="transmembrane region" description="Helical" evidence="4">
    <location>
        <begin position="77"/>
        <end position="100"/>
    </location>
</feature>
<dbReference type="Gene3D" id="1.20.1250.20">
    <property type="entry name" value="MFS general substrate transporter like domains"/>
    <property type="match status" value="2"/>
</dbReference>
<dbReference type="PANTHER" id="PTHR23521">
    <property type="entry name" value="TRANSPORTER MFS SUPERFAMILY"/>
    <property type="match status" value="1"/>
</dbReference>
<keyword evidence="7" id="KW-1185">Reference proteome</keyword>
<keyword evidence="3 4" id="KW-0472">Membrane</keyword>
<dbReference type="InterPro" id="IPR047200">
    <property type="entry name" value="MFS_YcaD-like"/>
</dbReference>
<evidence type="ECO:0000313" key="6">
    <source>
        <dbReference type="EMBL" id="MCL2891366.1"/>
    </source>
</evidence>
<keyword evidence="2 4" id="KW-1133">Transmembrane helix</keyword>
<protein>
    <submittedName>
        <fullName evidence="6">MFS transporter</fullName>
    </submittedName>
</protein>
<evidence type="ECO:0000256" key="2">
    <source>
        <dbReference type="ARBA" id="ARBA00022989"/>
    </source>
</evidence>
<keyword evidence="1 4" id="KW-0812">Transmembrane</keyword>
<evidence type="ECO:0000256" key="3">
    <source>
        <dbReference type="ARBA" id="ARBA00023136"/>
    </source>
</evidence>
<evidence type="ECO:0000259" key="5">
    <source>
        <dbReference type="PROSITE" id="PS50850"/>
    </source>
</evidence>
<feature type="transmembrane region" description="Helical" evidence="4">
    <location>
        <begin position="199"/>
        <end position="224"/>
    </location>
</feature>
<dbReference type="PANTHER" id="PTHR23521:SF3">
    <property type="entry name" value="MFS TRANSPORTER"/>
    <property type="match status" value="1"/>
</dbReference>
<feature type="transmembrane region" description="Helical" evidence="4">
    <location>
        <begin position="45"/>
        <end position="65"/>
    </location>
</feature>
<feature type="transmembrane region" description="Helical" evidence="4">
    <location>
        <begin position="160"/>
        <end position="179"/>
    </location>
</feature>
<dbReference type="InterPro" id="IPR020846">
    <property type="entry name" value="MFS_dom"/>
</dbReference>
<feature type="transmembrane region" description="Helical" evidence="4">
    <location>
        <begin position="106"/>
        <end position="123"/>
    </location>
</feature>
<evidence type="ECO:0000256" key="1">
    <source>
        <dbReference type="ARBA" id="ARBA00022692"/>
    </source>
</evidence>
<name>A0ABT0MNF4_9GAMM</name>
<dbReference type="InterPro" id="IPR036259">
    <property type="entry name" value="MFS_trans_sf"/>
</dbReference>
<feature type="domain" description="Major facilitator superfamily (MFS) profile" evidence="5">
    <location>
        <begin position="7"/>
        <end position="380"/>
    </location>
</feature>
<comment type="caution">
    <text evidence="6">The sequence shown here is derived from an EMBL/GenBank/DDBJ whole genome shotgun (WGS) entry which is preliminary data.</text>
</comment>
<accession>A0ABT0MNF4</accession>
<dbReference type="EMBL" id="JAKPBZ010000100">
    <property type="protein sequence ID" value="MCL2891366.1"/>
    <property type="molecule type" value="Genomic_DNA"/>
</dbReference>
<feature type="transmembrane region" description="Helical" evidence="4">
    <location>
        <begin position="357"/>
        <end position="375"/>
    </location>
</feature>
<dbReference type="PROSITE" id="PS50850">
    <property type="entry name" value="MFS"/>
    <property type="match status" value="1"/>
</dbReference>
<dbReference type="Proteomes" id="UP001203069">
    <property type="component" value="Unassembled WGS sequence"/>
</dbReference>
<dbReference type="SUPFAM" id="SSF103473">
    <property type="entry name" value="MFS general substrate transporter"/>
    <property type="match status" value="1"/>
</dbReference>
<feature type="transmembrane region" description="Helical" evidence="4">
    <location>
        <begin position="267"/>
        <end position="287"/>
    </location>
</feature>
<sequence length="402" mass="43211">MNRLDQNRSIVTLAMIMAASLVGLITGYTVPLISLNLAQHQVGTLYVGLLAALPPVGMMLSSFLSPVLCRHFEVRSLIAASLVLLALATVASCMTDSPLLLILPRLFTGLSSGVIVVLGESWITGSASNRHSAMLTGIYTSAFTGCQLTGPLILSAGDEYQPWALLGIIGITFACLFMLRGLPPNSRNSLAERESWKSLIPFLPVLASGVFCFAFFDASVLALFPLYGIDKGLSESLAVLLITIILAGDALLQAPLGWLADRRGIRLVHIGCATIFCFMLLLLPFFIDSYFLLVANCFVLGASAGGMYTLSLVRAGKIFAGQKLIMINAFLGFFWSAGSVVGPVINGFIISMTNYDSLIVSLLVIGIFFLVIQLISNDKSVVKNILINNENLSQKIFNDKEI</sequence>
<dbReference type="CDD" id="cd17477">
    <property type="entry name" value="MFS_YcaD_like"/>
    <property type="match status" value="1"/>
</dbReference>
<evidence type="ECO:0000256" key="4">
    <source>
        <dbReference type="SAM" id="Phobius"/>
    </source>
</evidence>
<feature type="transmembrane region" description="Helical" evidence="4">
    <location>
        <begin position="12"/>
        <end position="33"/>
    </location>
</feature>
<gene>
    <name evidence="6" type="ORF">MFP26_01355</name>
</gene>
<feature type="transmembrane region" description="Helical" evidence="4">
    <location>
        <begin position="236"/>
        <end position="260"/>
    </location>
</feature>
<dbReference type="RefSeq" id="WP_249243336.1">
    <property type="nucleotide sequence ID" value="NZ_JAKPBZ010000100.1"/>
</dbReference>
<feature type="transmembrane region" description="Helical" evidence="4">
    <location>
        <begin position="135"/>
        <end position="154"/>
    </location>
</feature>
<feature type="transmembrane region" description="Helical" evidence="4">
    <location>
        <begin position="293"/>
        <end position="313"/>
    </location>
</feature>